<sequence length="496" mass="55316">MLVEEKPANRRLYKTGKDSTDFSKSSTKVAMWCRARHRIICLPQPSAICGNARARVSNLVSQVHAGSSKGQVEFLNWLRNRGENDACSKITVGMTMHGRSLLAARSIQAGECMLRVTRELMITPDMLPEEVTQMLPKDTSDWARLALFILAEQHAGQKSAWAPYMSCLPRIGSIHSTVFWKKEELAMLRQSSLYHETMQRRAVIRAEYAAVQSALQDCRHIFGDSVSHLHFKHAYVTVCSRAWGIEALHTLALVPFVDFLNHDSSCRTLLSYDEEKGFAEVVADRDYVAGEQVVISYGRLSNVTLALDFGFTVPHNPFDQVEIWMGLSRKDVLRTSKLKLLHSHDMHTLPKFDGSDSGGNSFSMQEVKSVIGRGKGIPHSLRAFARIICASSSPELTELAEDAAKHDGRLARRPLKDKIKEAQAMSLLLARIETLIEEHVAAFLALQIGSSSQFPGCVQSLRREMTEAVLGGELRILRSAAAWLNHHSTPLTVLND</sequence>
<comment type="caution">
    <text evidence="1">The sequence shown here is derived from an EMBL/GenBank/DDBJ whole genome shotgun (WGS) entry which is preliminary data.</text>
</comment>
<reference evidence="2" key="1">
    <citation type="journal article" date="2024" name="Proc. Natl. Acad. Sci. U.S.A.">
        <title>Extraordinary preservation of gene collinearity over three hundred million years revealed in homosporous lycophytes.</title>
        <authorList>
            <person name="Li C."/>
            <person name="Wickell D."/>
            <person name="Kuo L.Y."/>
            <person name="Chen X."/>
            <person name="Nie B."/>
            <person name="Liao X."/>
            <person name="Peng D."/>
            <person name="Ji J."/>
            <person name="Jenkins J."/>
            <person name="Williams M."/>
            <person name="Shu S."/>
            <person name="Plott C."/>
            <person name="Barry K."/>
            <person name="Rajasekar S."/>
            <person name="Grimwood J."/>
            <person name="Han X."/>
            <person name="Sun S."/>
            <person name="Hou Z."/>
            <person name="He W."/>
            <person name="Dai G."/>
            <person name="Sun C."/>
            <person name="Schmutz J."/>
            <person name="Leebens-Mack J.H."/>
            <person name="Li F.W."/>
            <person name="Wang L."/>
        </authorList>
    </citation>
    <scope>NUCLEOTIDE SEQUENCE [LARGE SCALE GENOMIC DNA]</scope>
    <source>
        <strain evidence="2">cv. PW_Plant_1</strain>
    </source>
</reference>
<gene>
    <name evidence="1" type="ORF">O6H91_16G086000</name>
</gene>
<name>A0ACC2BEL6_DIPCM</name>
<keyword evidence="2" id="KW-1185">Reference proteome</keyword>
<proteinExistence type="predicted"/>
<dbReference type="Proteomes" id="UP001162992">
    <property type="component" value="Chromosome 16"/>
</dbReference>
<protein>
    <submittedName>
        <fullName evidence="1">Uncharacterized protein</fullName>
    </submittedName>
</protein>
<evidence type="ECO:0000313" key="2">
    <source>
        <dbReference type="Proteomes" id="UP001162992"/>
    </source>
</evidence>
<evidence type="ECO:0000313" key="1">
    <source>
        <dbReference type="EMBL" id="KAJ7528140.1"/>
    </source>
</evidence>
<dbReference type="EMBL" id="CM055107">
    <property type="protein sequence ID" value="KAJ7528140.1"/>
    <property type="molecule type" value="Genomic_DNA"/>
</dbReference>
<accession>A0ACC2BEL6</accession>
<organism evidence="1 2">
    <name type="scientific">Diphasiastrum complanatum</name>
    <name type="common">Issler's clubmoss</name>
    <name type="synonym">Lycopodium complanatum</name>
    <dbReference type="NCBI Taxonomy" id="34168"/>
    <lineage>
        <taxon>Eukaryota</taxon>
        <taxon>Viridiplantae</taxon>
        <taxon>Streptophyta</taxon>
        <taxon>Embryophyta</taxon>
        <taxon>Tracheophyta</taxon>
        <taxon>Lycopodiopsida</taxon>
        <taxon>Lycopodiales</taxon>
        <taxon>Lycopodiaceae</taxon>
        <taxon>Lycopodioideae</taxon>
        <taxon>Diphasiastrum</taxon>
    </lineage>
</organism>